<dbReference type="Proteomes" id="UP001153076">
    <property type="component" value="Unassembled WGS sequence"/>
</dbReference>
<sequence>MADTITRQVSEQVQKAMEAVNASRPLPHFDYMPTTGCEPSHQHTREPYPHHLEKDQEASRSNRSGRPYTGNIDRRAAAATQLSGYPVQDQRAKSTTTSTPYATHSRREVSRFASPHNDPLVVEIKIASAIRHGHHHLGLLEEADPPRTRYCPLGVHHFRLRGAGGASHRPSIILTVLFLRSPSLSIQGVDRFVPRAITLTRKEDKFDLLGVPTLGLGLQALIDIMDVGLEVGVLLKFLSQLLQRVRTALLIALLLGLGRLSAHTIASASAVERAPPAGVADPSSRPPRHLSLPLASPSVIGTGSPTPPAFSAPSQPLALEQKPQP</sequence>
<feature type="region of interest" description="Disordered" evidence="1">
    <location>
        <begin position="24"/>
        <end position="111"/>
    </location>
</feature>
<feature type="compositionally biased region" description="Low complexity" evidence="1">
    <location>
        <begin position="289"/>
        <end position="298"/>
    </location>
</feature>
<feature type="compositionally biased region" description="Basic and acidic residues" evidence="1">
    <location>
        <begin position="40"/>
        <end position="60"/>
    </location>
</feature>
<gene>
    <name evidence="2" type="ORF">Cgig2_028596</name>
</gene>
<feature type="compositionally biased region" description="Polar residues" evidence="1">
    <location>
        <begin position="93"/>
        <end position="102"/>
    </location>
</feature>
<proteinExistence type="predicted"/>
<accession>A0A9Q1K796</accession>
<feature type="region of interest" description="Disordered" evidence="1">
    <location>
        <begin position="273"/>
        <end position="325"/>
    </location>
</feature>
<evidence type="ECO:0000313" key="2">
    <source>
        <dbReference type="EMBL" id="KAJ8437658.1"/>
    </source>
</evidence>
<dbReference type="EMBL" id="JAKOGI010000288">
    <property type="protein sequence ID" value="KAJ8437658.1"/>
    <property type="molecule type" value="Genomic_DNA"/>
</dbReference>
<dbReference type="AlphaFoldDB" id="A0A9Q1K796"/>
<comment type="caution">
    <text evidence="2">The sequence shown here is derived from an EMBL/GenBank/DDBJ whole genome shotgun (WGS) entry which is preliminary data.</text>
</comment>
<keyword evidence="3" id="KW-1185">Reference proteome</keyword>
<name>A0A9Q1K796_9CARY</name>
<protein>
    <submittedName>
        <fullName evidence="2">Uncharacterized protein</fullName>
    </submittedName>
</protein>
<evidence type="ECO:0000256" key="1">
    <source>
        <dbReference type="SAM" id="MobiDB-lite"/>
    </source>
</evidence>
<organism evidence="2 3">
    <name type="scientific">Carnegiea gigantea</name>
    <dbReference type="NCBI Taxonomy" id="171969"/>
    <lineage>
        <taxon>Eukaryota</taxon>
        <taxon>Viridiplantae</taxon>
        <taxon>Streptophyta</taxon>
        <taxon>Embryophyta</taxon>
        <taxon>Tracheophyta</taxon>
        <taxon>Spermatophyta</taxon>
        <taxon>Magnoliopsida</taxon>
        <taxon>eudicotyledons</taxon>
        <taxon>Gunneridae</taxon>
        <taxon>Pentapetalae</taxon>
        <taxon>Caryophyllales</taxon>
        <taxon>Cactineae</taxon>
        <taxon>Cactaceae</taxon>
        <taxon>Cactoideae</taxon>
        <taxon>Echinocereeae</taxon>
        <taxon>Carnegiea</taxon>
    </lineage>
</organism>
<evidence type="ECO:0000313" key="3">
    <source>
        <dbReference type="Proteomes" id="UP001153076"/>
    </source>
</evidence>
<reference evidence="2" key="1">
    <citation type="submission" date="2022-04" db="EMBL/GenBank/DDBJ databases">
        <title>Carnegiea gigantea Genome sequencing and assembly v2.</title>
        <authorList>
            <person name="Copetti D."/>
            <person name="Sanderson M.J."/>
            <person name="Burquez A."/>
            <person name="Wojciechowski M.F."/>
        </authorList>
    </citation>
    <scope>NUCLEOTIDE SEQUENCE</scope>
    <source>
        <strain evidence="2">SGP5-SGP5p</strain>
        <tissue evidence="2">Aerial part</tissue>
    </source>
</reference>